<organism evidence="2 3">
    <name type="scientific">Chroococcidiopsis cubana SAG 39.79</name>
    <dbReference type="NCBI Taxonomy" id="388085"/>
    <lineage>
        <taxon>Bacteria</taxon>
        <taxon>Bacillati</taxon>
        <taxon>Cyanobacteriota</taxon>
        <taxon>Cyanophyceae</taxon>
        <taxon>Chroococcidiopsidales</taxon>
        <taxon>Chroococcidiopsidaceae</taxon>
        <taxon>Chroococcidiopsis</taxon>
    </lineage>
</organism>
<dbReference type="SUPFAM" id="SSF53850">
    <property type="entry name" value="Periplasmic binding protein-like II"/>
    <property type="match status" value="1"/>
</dbReference>
<gene>
    <name evidence="2" type="ORF">DSM107010_16040</name>
</gene>
<keyword evidence="3" id="KW-1185">Reference proteome</keyword>
<accession>A0AB37UNT9</accession>
<evidence type="ECO:0000313" key="3">
    <source>
        <dbReference type="Proteomes" id="UP000282574"/>
    </source>
</evidence>
<evidence type="ECO:0008006" key="4">
    <source>
        <dbReference type="Google" id="ProtNLM"/>
    </source>
</evidence>
<feature type="transmembrane region" description="Helical" evidence="1">
    <location>
        <begin position="9"/>
        <end position="34"/>
    </location>
</feature>
<keyword evidence="1" id="KW-1133">Transmembrane helix</keyword>
<dbReference type="EMBL" id="RSCK01000009">
    <property type="protein sequence ID" value="RUT13048.1"/>
    <property type="molecule type" value="Genomic_DNA"/>
</dbReference>
<comment type="caution">
    <text evidence="2">The sequence shown here is derived from an EMBL/GenBank/DDBJ whole genome shotgun (WGS) entry which is preliminary data.</text>
</comment>
<dbReference type="Pfam" id="PF12974">
    <property type="entry name" value="Phosphonate-bd"/>
    <property type="match status" value="1"/>
</dbReference>
<keyword evidence="1" id="KW-0812">Transmembrane</keyword>
<proteinExistence type="predicted"/>
<keyword evidence="1" id="KW-0472">Membrane</keyword>
<dbReference type="Proteomes" id="UP000282574">
    <property type="component" value="Unassembled WGS sequence"/>
</dbReference>
<name>A0AB37UNT9_9CYAN</name>
<evidence type="ECO:0000313" key="2">
    <source>
        <dbReference type="EMBL" id="RUT13048.1"/>
    </source>
</evidence>
<evidence type="ECO:0000256" key="1">
    <source>
        <dbReference type="SAM" id="Phobius"/>
    </source>
</evidence>
<protein>
    <recommendedName>
        <fullName evidence="4">Phosphonate ABC transporter substrate-binding protein</fullName>
    </recommendedName>
</protein>
<dbReference type="RefSeq" id="WP_106165956.1">
    <property type="nucleotide sequence ID" value="NZ_JAVKZF010000001.1"/>
</dbReference>
<sequence>MPYSPGRTIILWSLIGFASTTVIAGSILSIWRWVQPCAVGEKRFWTNCYRDLQAQPLKIGVSATSPIEDYQALASHLQEQLGVRVIVDRNMPFPEIRDRLDLEDWDIAFTGSPGFSIAAEDNNYIGVAVMYPDRPLYDRAALFVKADSKIKSIADIQPNTTIALGSSASVPTFLIPIYVLYGKTLKIGRGYHPREAINLVKTGKVDIGAGLYTAIKDDPALRAIYISQPLPGVGVYLSPRLLNFDRELIKIAMLNANPEIKAKAKYIAGQIPDYSELRKIITRAEEVSSCLKSTQNYFNWQVPVNLFCQERSPRKSAIR</sequence>
<reference evidence="2 3" key="1">
    <citation type="journal article" date="2019" name="Genome Biol. Evol.">
        <title>Day and night: Metabolic profiles and evolutionary relationships of six axenic non-marine cyanobacteria.</title>
        <authorList>
            <person name="Will S.E."/>
            <person name="Henke P."/>
            <person name="Boedeker C."/>
            <person name="Huang S."/>
            <person name="Brinkmann H."/>
            <person name="Rohde M."/>
            <person name="Jarek M."/>
            <person name="Friedl T."/>
            <person name="Seufert S."/>
            <person name="Schumacher M."/>
            <person name="Overmann J."/>
            <person name="Neumann-Schaal M."/>
            <person name="Petersen J."/>
        </authorList>
    </citation>
    <scope>NUCLEOTIDE SEQUENCE [LARGE SCALE GENOMIC DNA]</scope>
    <source>
        <strain evidence="2 3">SAG 39.79</strain>
    </source>
</reference>
<dbReference type="AlphaFoldDB" id="A0AB37UNT9"/>
<dbReference type="Gene3D" id="3.40.190.10">
    <property type="entry name" value="Periplasmic binding protein-like II"/>
    <property type="match status" value="2"/>
</dbReference>